<feature type="transmembrane region" description="Helical" evidence="1">
    <location>
        <begin position="52"/>
        <end position="78"/>
    </location>
</feature>
<dbReference type="EMBL" id="CADILN010000002">
    <property type="protein sequence ID" value="CAB4047832.1"/>
    <property type="molecule type" value="Genomic_DNA"/>
</dbReference>
<keyword evidence="1" id="KW-1133">Transmembrane helix</keyword>
<organism evidence="2 3">
    <name type="scientific">Paraburkholderia phenoliruptrix</name>
    <dbReference type="NCBI Taxonomy" id="252970"/>
    <lineage>
        <taxon>Bacteria</taxon>
        <taxon>Pseudomonadati</taxon>
        <taxon>Pseudomonadota</taxon>
        <taxon>Betaproteobacteria</taxon>
        <taxon>Burkholderiales</taxon>
        <taxon>Burkholderiaceae</taxon>
        <taxon>Paraburkholderia</taxon>
    </lineage>
</organism>
<keyword evidence="1" id="KW-0812">Transmembrane</keyword>
<keyword evidence="1" id="KW-0472">Membrane</keyword>
<reference evidence="2 3" key="1">
    <citation type="submission" date="2020-04" db="EMBL/GenBank/DDBJ databases">
        <authorList>
            <person name="De Canck E."/>
        </authorList>
    </citation>
    <scope>NUCLEOTIDE SEQUENCE [LARGE SCALE GENOMIC DNA]</scope>
    <source>
        <strain evidence="2 3">LMG 9964</strain>
    </source>
</reference>
<protein>
    <submittedName>
        <fullName evidence="2">Uncharacterized protein</fullName>
    </submittedName>
</protein>
<dbReference type="Proteomes" id="UP000494102">
    <property type="component" value="Unassembled WGS sequence"/>
</dbReference>
<name>A0A6J5K3M1_9BURK</name>
<feature type="transmembrane region" description="Helical" evidence="1">
    <location>
        <begin position="22"/>
        <end position="45"/>
    </location>
</feature>
<evidence type="ECO:0000256" key="1">
    <source>
        <dbReference type="SAM" id="Phobius"/>
    </source>
</evidence>
<sequence length="412" mass="44694">MPVDFLRVPPRVDVPHVSRPSILVWTLLLGLMVTGCVALAVFVWPARNADSVVFWFCAIGFPILAWSFLLCCRLAYLYGCLSAALATNKISDAIEAQCHESSSQPLAVLGNVWKFSSNEEENSLDALVDGMTKLRPVASQAVPNTDVIARWLDVPGRQFYSGNARTEHARQSELCEWLLNQMVDDIKSKLIRIPHQVSLGVDVCINSVIDSATVQEGLLARLRNVLHTTRIEVKSSKTELSLFHADSWFDNNRSDSVHLLVAVQLRNAASEILANGVSEGASMLLVSSPAIASRMGVSSPLCLHRPARGPSETTADVLKLAIRWGGGTFDNIGTSWRTGLSKEVARIIRSSCRFWHGMETVDLDAAVGKAGAAGVWLATALAAANAALTNEPQLVITQEGNDLLALVCEKQT</sequence>
<evidence type="ECO:0000313" key="2">
    <source>
        <dbReference type="EMBL" id="CAB4047832.1"/>
    </source>
</evidence>
<proteinExistence type="predicted"/>
<accession>A0A6J5K3M1</accession>
<gene>
    <name evidence="2" type="ORF">LMG9964_01466</name>
</gene>
<evidence type="ECO:0000313" key="3">
    <source>
        <dbReference type="Proteomes" id="UP000494102"/>
    </source>
</evidence>
<dbReference type="AlphaFoldDB" id="A0A6J5K3M1"/>